<gene>
    <name evidence="7" type="ORF">ACFOFO_13970</name>
</gene>
<evidence type="ECO:0000256" key="4">
    <source>
        <dbReference type="PROSITE-ProRule" id="PRU01161"/>
    </source>
</evidence>
<reference evidence="8" key="1">
    <citation type="journal article" date="2019" name="Int. J. Syst. Evol. Microbiol.">
        <title>The Global Catalogue of Microorganisms (GCM) 10K type strain sequencing project: providing services to taxonomists for standard genome sequencing and annotation.</title>
        <authorList>
            <consortium name="The Broad Institute Genomics Platform"/>
            <consortium name="The Broad Institute Genome Sequencing Center for Infectious Disease"/>
            <person name="Wu L."/>
            <person name="Ma J."/>
        </authorList>
    </citation>
    <scope>NUCLEOTIDE SEQUENCE [LARGE SCALE GENOMIC DNA]</scope>
    <source>
        <strain evidence="8">KCTC 42986</strain>
    </source>
</reference>
<protein>
    <submittedName>
        <fullName evidence="7">Patatin-like phospholipase family protein</fullName>
    </submittedName>
</protein>
<dbReference type="CDD" id="cd07209">
    <property type="entry name" value="Pat_hypo_Ecoli_Z1214_like"/>
    <property type="match status" value="1"/>
</dbReference>
<evidence type="ECO:0000313" key="7">
    <source>
        <dbReference type="EMBL" id="MFC3109052.1"/>
    </source>
</evidence>
<evidence type="ECO:0000259" key="6">
    <source>
        <dbReference type="PROSITE" id="PS51635"/>
    </source>
</evidence>
<dbReference type="InterPro" id="IPR050301">
    <property type="entry name" value="NTE"/>
</dbReference>
<dbReference type="PROSITE" id="PS51635">
    <property type="entry name" value="PNPLA"/>
    <property type="match status" value="1"/>
</dbReference>
<feature type="active site" description="Nucleophile" evidence="4">
    <location>
        <position position="62"/>
    </location>
</feature>
<feature type="active site" description="Proton acceptor" evidence="4">
    <location>
        <position position="220"/>
    </location>
</feature>
<dbReference type="Proteomes" id="UP001595530">
    <property type="component" value="Unassembled WGS sequence"/>
</dbReference>
<comment type="caution">
    <text evidence="7">The sequence shown here is derived from an EMBL/GenBank/DDBJ whole genome shotgun (WGS) entry which is preliminary data.</text>
</comment>
<feature type="short sequence motif" description="DGA/G" evidence="4">
    <location>
        <begin position="220"/>
        <end position="222"/>
    </location>
</feature>
<keyword evidence="1 4" id="KW-0378">Hydrolase</keyword>
<organism evidence="7 8">
    <name type="scientific">Undibacterium arcticum</name>
    <dbReference type="NCBI Taxonomy" id="1762892"/>
    <lineage>
        <taxon>Bacteria</taxon>
        <taxon>Pseudomonadati</taxon>
        <taxon>Pseudomonadota</taxon>
        <taxon>Betaproteobacteria</taxon>
        <taxon>Burkholderiales</taxon>
        <taxon>Oxalobacteraceae</taxon>
        <taxon>Undibacterium</taxon>
    </lineage>
</organism>
<keyword evidence="3 4" id="KW-0443">Lipid metabolism</keyword>
<dbReference type="EMBL" id="JBHRTP010000040">
    <property type="protein sequence ID" value="MFC3109052.1"/>
    <property type="molecule type" value="Genomic_DNA"/>
</dbReference>
<keyword evidence="2 4" id="KW-0442">Lipid degradation</keyword>
<evidence type="ECO:0000256" key="2">
    <source>
        <dbReference type="ARBA" id="ARBA00022963"/>
    </source>
</evidence>
<dbReference type="InterPro" id="IPR016035">
    <property type="entry name" value="Acyl_Trfase/lysoPLipase"/>
</dbReference>
<dbReference type="InterPro" id="IPR021095">
    <property type="entry name" value="DUF3734"/>
</dbReference>
<evidence type="ECO:0000256" key="1">
    <source>
        <dbReference type="ARBA" id="ARBA00022801"/>
    </source>
</evidence>
<evidence type="ECO:0000256" key="3">
    <source>
        <dbReference type="ARBA" id="ARBA00023098"/>
    </source>
</evidence>
<proteinExistence type="predicted"/>
<accession>A0ABV7F5I1</accession>
<dbReference type="InterPro" id="IPR002641">
    <property type="entry name" value="PNPLA_dom"/>
</dbReference>
<evidence type="ECO:0000313" key="8">
    <source>
        <dbReference type="Proteomes" id="UP001595530"/>
    </source>
</evidence>
<feature type="short sequence motif" description="GXSXG" evidence="4">
    <location>
        <begin position="60"/>
        <end position="64"/>
    </location>
</feature>
<dbReference type="RefSeq" id="WP_390331817.1">
    <property type="nucleotide sequence ID" value="NZ_JBHRTP010000040.1"/>
</dbReference>
<dbReference type="PANTHER" id="PTHR14226:SF57">
    <property type="entry name" value="BLR7027 PROTEIN"/>
    <property type="match status" value="1"/>
</dbReference>
<feature type="short sequence motif" description="GXGXXG" evidence="4">
    <location>
        <begin position="33"/>
        <end position="38"/>
    </location>
</feature>
<dbReference type="Pfam" id="PF12536">
    <property type="entry name" value="DUF3734"/>
    <property type="match status" value="1"/>
</dbReference>
<feature type="domain" description="PNPLA" evidence="6">
    <location>
        <begin position="29"/>
        <end position="233"/>
    </location>
</feature>
<dbReference type="Gene3D" id="3.40.1090.10">
    <property type="entry name" value="Cytosolic phospholipase A2 catalytic domain"/>
    <property type="match status" value="2"/>
</dbReference>
<dbReference type="SUPFAM" id="SSF52151">
    <property type="entry name" value="FabD/lysophospholipase-like"/>
    <property type="match status" value="1"/>
</dbReference>
<keyword evidence="8" id="KW-1185">Reference proteome</keyword>
<name>A0ABV7F5I1_9BURK</name>
<dbReference type="PANTHER" id="PTHR14226">
    <property type="entry name" value="NEUROPATHY TARGET ESTERASE/SWISS CHEESE D.MELANOGASTER"/>
    <property type="match status" value="1"/>
</dbReference>
<evidence type="ECO:0000256" key="5">
    <source>
        <dbReference type="SAM" id="MobiDB-lite"/>
    </source>
</evidence>
<dbReference type="Pfam" id="PF01734">
    <property type="entry name" value="Patatin"/>
    <property type="match status" value="1"/>
</dbReference>
<feature type="region of interest" description="Disordered" evidence="5">
    <location>
        <begin position="1"/>
        <end position="21"/>
    </location>
</feature>
<sequence>MARLRTQTARRSSGATKSVGPTSHGQVVLVLQGGGALGAYQAGVYEALHEAGIEPDWVIGTSIGAINGALIAGNPPDKRLERLGAFWNGVEQNAGANVPEFCLSALGNAVVNLMTMAAGIPSFFTPNPMALFGQHALLGIENAAYYTTAPLRHTLARLVDLDYINGRHTRISLGAVKIRSGEMSYFDSRNETIAMEHIMASGALPPAFPAIRVKDDFYWDGGIYSNTPLEAVLDDHPRHDSLIFTVDVWNPEGPVPETLWQVAGREKDIQYASRAISHIARQKQIHHLRHVILELVKTIPDKVRDSPEIKELASWGCKTTMHVVRLVASSVASEDHMKDIDFTPARIRARWQAGYADTRRMLDLAPWTRPVDPIEGIIIHDDLAGAATPLAEGVDGFEGKTK</sequence>